<dbReference type="SUPFAM" id="SSF49785">
    <property type="entry name" value="Galactose-binding domain-like"/>
    <property type="match status" value="1"/>
</dbReference>
<dbReference type="PROSITE" id="PS51829">
    <property type="entry name" value="P_HOMO_B"/>
    <property type="match status" value="1"/>
</dbReference>
<evidence type="ECO:0000256" key="2">
    <source>
        <dbReference type="ARBA" id="ARBA00005325"/>
    </source>
</evidence>
<keyword evidence="5 16" id="KW-0732">Signal</keyword>
<feature type="active site" description="Charge relay system" evidence="13 14">
    <location>
        <position position="407"/>
    </location>
</feature>
<dbReference type="Gene3D" id="2.60.120.260">
    <property type="entry name" value="Galactose-binding domain-like"/>
    <property type="match status" value="1"/>
</dbReference>
<evidence type="ECO:0000259" key="17">
    <source>
        <dbReference type="PROSITE" id="PS51829"/>
    </source>
</evidence>
<dbReference type="InterPro" id="IPR022398">
    <property type="entry name" value="Peptidase_S8_His-AS"/>
</dbReference>
<dbReference type="SUPFAM" id="SSF52743">
    <property type="entry name" value="Subtilisin-like"/>
    <property type="match status" value="1"/>
</dbReference>
<evidence type="ECO:0000256" key="9">
    <source>
        <dbReference type="ARBA" id="ARBA00022989"/>
    </source>
</evidence>
<feature type="region of interest" description="Disordered" evidence="15">
    <location>
        <begin position="677"/>
        <end position="726"/>
    </location>
</feature>
<evidence type="ECO:0000313" key="18">
    <source>
        <dbReference type="EMBL" id="KAF8903463.1"/>
    </source>
</evidence>
<comment type="subcellular location">
    <subcellularLocation>
        <location evidence="1">Membrane</location>
    </subcellularLocation>
</comment>
<protein>
    <submittedName>
        <fullName evidence="18">Peptidase S8/S53 domain-containing protein</fullName>
    </submittedName>
</protein>
<feature type="domain" description="P/Homo B" evidence="17">
    <location>
        <begin position="483"/>
        <end position="642"/>
    </location>
</feature>
<keyword evidence="6 14" id="KW-0378">Hydrolase</keyword>
<dbReference type="GO" id="GO:0000139">
    <property type="term" value="C:Golgi membrane"/>
    <property type="evidence" value="ECO:0007669"/>
    <property type="project" value="TreeGrafter"/>
</dbReference>
<dbReference type="Gene3D" id="3.40.50.200">
    <property type="entry name" value="Peptidase S8/S53 domain"/>
    <property type="match status" value="1"/>
</dbReference>
<feature type="active site" description="Charge relay system" evidence="13 14">
    <location>
        <position position="197"/>
    </location>
</feature>
<keyword evidence="10" id="KW-0472">Membrane</keyword>
<accession>A0A9P5NQZ8</accession>
<dbReference type="InterPro" id="IPR036852">
    <property type="entry name" value="Peptidase_S8/S53_dom_sf"/>
</dbReference>
<gene>
    <name evidence="18" type="ORF">CPB84DRAFT_769758</name>
</gene>
<feature type="active site" description="Charge relay system" evidence="13 14">
    <location>
        <position position="235"/>
    </location>
</feature>
<evidence type="ECO:0000256" key="4">
    <source>
        <dbReference type="ARBA" id="ARBA00022692"/>
    </source>
</evidence>
<comment type="caution">
    <text evidence="18">The sequence shown here is derived from an EMBL/GenBank/DDBJ whole genome shotgun (WGS) entry which is preliminary data.</text>
</comment>
<keyword evidence="8" id="KW-0106">Calcium</keyword>
<dbReference type="FunFam" id="3.40.50.200:FF:000005">
    <property type="entry name" value="Proprotein convertase subtilisin/kexin type 7"/>
    <property type="match status" value="1"/>
</dbReference>
<keyword evidence="9" id="KW-1133">Transmembrane helix</keyword>
<feature type="signal peptide" evidence="16">
    <location>
        <begin position="1"/>
        <end position="24"/>
    </location>
</feature>
<evidence type="ECO:0000256" key="13">
    <source>
        <dbReference type="PIRSR" id="PIRSR615500-1"/>
    </source>
</evidence>
<feature type="chain" id="PRO_5040354773" evidence="16">
    <location>
        <begin position="25"/>
        <end position="726"/>
    </location>
</feature>
<dbReference type="InterPro" id="IPR034182">
    <property type="entry name" value="Kexin/furin"/>
</dbReference>
<dbReference type="GO" id="GO:0004252">
    <property type="term" value="F:serine-type endopeptidase activity"/>
    <property type="evidence" value="ECO:0007669"/>
    <property type="project" value="UniProtKB-UniRule"/>
</dbReference>
<dbReference type="PROSITE" id="PS00137">
    <property type="entry name" value="SUBTILASE_HIS"/>
    <property type="match status" value="1"/>
</dbReference>
<comment type="similarity">
    <text evidence="2">Belongs to the peptidase S8 family. Furin subfamily.</text>
</comment>
<sequence>MILLFRLLAVALLFLDFCAVHVAGKRPAKRYYDTHDYYALEHIPAGANLDEVANALGVEVVEQAGELKDVWLVRVSKPSTDLLERDIREDPVISTFKSLQERASNSLISRSEDSLYARRVVSSISFLEPQIPAPLVKRAPPSIASSKAVAKRLGLKDPLFTEQWHLVNDGHPEHSMNTTPVWDMGFTGKGVLTSFLDDGLDFESEDLKDAFDAENSHDFNDHVDLPRPVTAFDNHGTRCAGQVVARRNNVCGVGIAYDAKAAGVRILGGPITTVDEAAAINFGFHSVGVYSCSWGPRDDGRTMEGPNYLVRKAVVNGINEGRGGKGSIFIFASGNGGYAEDQCNYDGYTNSIYSVTVSAVDWKGLRPDYSEACAANMIAAYSSGSGKYIVTCDRGKDACTKHHGGTSAAAPNAVGVVALALEARPDLTWRDIQHLCVQTARQINANDPDWEKTASGRPFSYKYGYGALDAYAFVSAARNWKLVKPQAWIHTETAILNNGKLTSLAHHKYKYEGGQPIPKDGIEEKMSITKTMMEENNLEALEHVDVRVWIEHGRRGDVKVELVSPNGVKSVLAAGRQFDDAETGFPGWRFMSVKHCLFFSFCACRGESPVGEWTLKVTDKQDGKFNGSLLGWNMALWGSAIDASKAVKYIEPVVNNALPPNEAPPRPVINDPIATSATQHAKPTDHLPSDHGHATGDASTPAFPSATGSKSRQRTMSFQGVRGMTM</sequence>
<evidence type="ECO:0000256" key="8">
    <source>
        <dbReference type="ARBA" id="ARBA00022837"/>
    </source>
</evidence>
<name>A0A9P5NQZ8_GYMJU</name>
<evidence type="ECO:0000256" key="11">
    <source>
        <dbReference type="ARBA" id="ARBA00023145"/>
    </source>
</evidence>
<evidence type="ECO:0000256" key="7">
    <source>
        <dbReference type="ARBA" id="ARBA00022825"/>
    </source>
</evidence>
<dbReference type="OrthoDB" id="300641at2759"/>
<dbReference type="GO" id="GO:0007323">
    <property type="term" value="P:peptide pheromone maturation"/>
    <property type="evidence" value="ECO:0007669"/>
    <property type="project" value="UniProtKB-ARBA"/>
</dbReference>
<evidence type="ECO:0000256" key="16">
    <source>
        <dbReference type="SAM" id="SignalP"/>
    </source>
</evidence>
<keyword evidence="19" id="KW-1185">Reference proteome</keyword>
<dbReference type="PROSITE" id="PS51892">
    <property type="entry name" value="SUBTILASE"/>
    <property type="match status" value="1"/>
</dbReference>
<dbReference type="EMBL" id="JADNYJ010000030">
    <property type="protein sequence ID" value="KAF8903463.1"/>
    <property type="molecule type" value="Genomic_DNA"/>
</dbReference>
<dbReference type="FunFam" id="2.60.120.260:FF:000026">
    <property type="entry name" value="proprotein convertase subtilisin/kexin type 7"/>
    <property type="match status" value="1"/>
</dbReference>
<dbReference type="GO" id="GO:0016485">
    <property type="term" value="P:protein processing"/>
    <property type="evidence" value="ECO:0007669"/>
    <property type="project" value="TreeGrafter"/>
</dbReference>
<keyword evidence="4" id="KW-0812">Transmembrane</keyword>
<keyword evidence="7 14" id="KW-0720">Serine protease</keyword>
<proteinExistence type="inferred from homology"/>
<evidence type="ECO:0000313" key="19">
    <source>
        <dbReference type="Proteomes" id="UP000724874"/>
    </source>
</evidence>
<organism evidence="18 19">
    <name type="scientific">Gymnopilus junonius</name>
    <name type="common">Spectacular rustgill mushroom</name>
    <name type="synonym">Gymnopilus spectabilis subsp. junonius</name>
    <dbReference type="NCBI Taxonomy" id="109634"/>
    <lineage>
        <taxon>Eukaryota</taxon>
        <taxon>Fungi</taxon>
        <taxon>Dikarya</taxon>
        <taxon>Basidiomycota</taxon>
        <taxon>Agaricomycotina</taxon>
        <taxon>Agaricomycetes</taxon>
        <taxon>Agaricomycetidae</taxon>
        <taxon>Agaricales</taxon>
        <taxon>Agaricineae</taxon>
        <taxon>Hymenogastraceae</taxon>
        <taxon>Gymnopilus</taxon>
    </lineage>
</organism>
<dbReference type="InterPro" id="IPR008979">
    <property type="entry name" value="Galactose-bd-like_sf"/>
</dbReference>
<dbReference type="InterPro" id="IPR023828">
    <property type="entry name" value="Peptidase_S8_Ser-AS"/>
</dbReference>
<keyword evidence="11" id="KW-0865">Zymogen</keyword>
<dbReference type="PROSITE" id="PS00138">
    <property type="entry name" value="SUBTILASE_SER"/>
    <property type="match status" value="1"/>
</dbReference>
<feature type="compositionally biased region" description="Polar residues" evidence="15">
    <location>
        <begin position="706"/>
        <end position="718"/>
    </location>
</feature>
<evidence type="ECO:0000256" key="6">
    <source>
        <dbReference type="ARBA" id="ARBA00022801"/>
    </source>
</evidence>
<dbReference type="Pfam" id="PF01483">
    <property type="entry name" value="P_proprotein"/>
    <property type="match status" value="1"/>
</dbReference>
<dbReference type="GO" id="GO:0005802">
    <property type="term" value="C:trans-Golgi network"/>
    <property type="evidence" value="ECO:0007669"/>
    <property type="project" value="TreeGrafter"/>
</dbReference>
<dbReference type="Proteomes" id="UP000724874">
    <property type="component" value="Unassembled WGS sequence"/>
</dbReference>
<evidence type="ECO:0000256" key="5">
    <source>
        <dbReference type="ARBA" id="ARBA00022729"/>
    </source>
</evidence>
<reference evidence="18" key="1">
    <citation type="submission" date="2020-11" db="EMBL/GenBank/DDBJ databases">
        <authorList>
            <consortium name="DOE Joint Genome Institute"/>
            <person name="Ahrendt S."/>
            <person name="Riley R."/>
            <person name="Andreopoulos W."/>
            <person name="LaButti K."/>
            <person name="Pangilinan J."/>
            <person name="Ruiz-duenas F.J."/>
            <person name="Barrasa J.M."/>
            <person name="Sanchez-Garcia M."/>
            <person name="Camarero S."/>
            <person name="Miyauchi S."/>
            <person name="Serrano A."/>
            <person name="Linde D."/>
            <person name="Babiker R."/>
            <person name="Drula E."/>
            <person name="Ayuso-Fernandez I."/>
            <person name="Pacheco R."/>
            <person name="Padilla G."/>
            <person name="Ferreira P."/>
            <person name="Barriuso J."/>
            <person name="Kellner H."/>
            <person name="Castanera R."/>
            <person name="Alfaro M."/>
            <person name="Ramirez L."/>
            <person name="Pisabarro A.G."/>
            <person name="Kuo A."/>
            <person name="Tritt A."/>
            <person name="Lipzen A."/>
            <person name="He G."/>
            <person name="Yan M."/>
            <person name="Ng V."/>
            <person name="Cullen D."/>
            <person name="Martin F."/>
            <person name="Rosso M.-N."/>
            <person name="Henrissat B."/>
            <person name="Hibbett D."/>
            <person name="Martinez A.T."/>
            <person name="Grigoriev I.V."/>
        </authorList>
    </citation>
    <scope>NUCLEOTIDE SEQUENCE</scope>
    <source>
        <strain evidence="18">AH 44721</strain>
    </source>
</reference>
<dbReference type="PRINTS" id="PR00723">
    <property type="entry name" value="SUBTILISIN"/>
</dbReference>
<feature type="compositionally biased region" description="Basic and acidic residues" evidence="15">
    <location>
        <begin position="682"/>
        <end position="694"/>
    </location>
</feature>
<evidence type="ECO:0000256" key="3">
    <source>
        <dbReference type="ARBA" id="ARBA00022670"/>
    </source>
</evidence>
<dbReference type="AlphaFoldDB" id="A0A9P5NQZ8"/>
<evidence type="ECO:0000256" key="1">
    <source>
        <dbReference type="ARBA" id="ARBA00004370"/>
    </source>
</evidence>
<dbReference type="PANTHER" id="PTHR42884:SF14">
    <property type="entry name" value="NEUROENDOCRINE CONVERTASE 1"/>
    <property type="match status" value="1"/>
</dbReference>
<dbReference type="PANTHER" id="PTHR42884">
    <property type="entry name" value="PROPROTEIN CONVERTASE SUBTILISIN/KEXIN-RELATED"/>
    <property type="match status" value="1"/>
</dbReference>
<dbReference type="Pfam" id="PF00082">
    <property type="entry name" value="Peptidase_S8"/>
    <property type="match status" value="1"/>
</dbReference>
<evidence type="ECO:0000256" key="10">
    <source>
        <dbReference type="ARBA" id="ARBA00023136"/>
    </source>
</evidence>
<dbReference type="InterPro" id="IPR000209">
    <property type="entry name" value="Peptidase_S8/S53_dom"/>
</dbReference>
<dbReference type="InterPro" id="IPR015500">
    <property type="entry name" value="Peptidase_S8_subtilisin-rel"/>
</dbReference>
<dbReference type="InterPro" id="IPR002884">
    <property type="entry name" value="P_dom"/>
</dbReference>
<dbReference type="CDD" id="cd04059">
    <property type="entry name" value="Peptidases_S8_Protein_convertases_Kexins_Furin-like"/>
    <property type="match status" value="1"/>
</dbReference>
<keyword evidence="3 14" id="KW-0645">Protease</keyword>
<keyword evidence="12" id="KW-0325">Glycoprotein</keyword>
<evidence type="ECO:0000256" key="12">
    <source>
        <dbReference type="ARBA" id="ARBA00023180"/>
    </source>
</evidence>
<evidence type="ECO:0000256" key="14">
    <source>
        <dbReference type="PROSITE-ProRule" id="PRU01240"/>
    </source>
</evidence>
<evidence type="ECO:0000256" key="15">
    <source>
        <dbReference type="SAM" id="MobiDB-lite"/>
    </source>
</evidence>